<feature type="chain" id="PRO_5016380935" evidence="1">
    <location>
        <begin position="22"/>
        <end position="157"/>
    </location>
</feature>
<evidence type="ECO:0000313" key="2">
    <source>
        <dbReference type="EMBL" id="PWN92558.1"/>
    </source>
</evidence>
<keyword evidence="3" id="KW-1185">Reference proteome</keyword>
<proteinExistence type="predicted"/>
<gene>
    <name evidence="2" type="ORF">FA10DRAFT_285418</name>
</gene>
<dbReference type="Proteomes" id="UP000245768">
    <property type="component" value="Unassembled WGS sequence"/>
</dbReference>
<evidence type="ECO:0000313" key="3">
    <source>
        <dbReference type="Proteomes" id="UP000245768"/>
    </source>
</evidence>
<dbReference type="EMBL" id="KZ819635">
    <property type="protein sequence ID" value="PWN92558.1"/>
    <property type="molecule type" value="Genomic_DNA"/>
</dbReference>
<keyword evidence="1" id="KW-0732">Signal</keyword>
<evidence type="ECO:0000256" key="1">
    <source>
        <dbReference type="SAM" id="SignalP"/>
    </source>
</evidence>
<dbReference type="AlphaFoldDB" id="A0A316YV91"/>
<name>A0A316YV91_9BASI</name>
<feature type="signal peptide" evidence="1">
    <location>
        <begin position="1"/>
        <end position="21"/>
    </location>
</feature>
<dbReference type="RefSeq" id="XP_025379756.1">
    <property type="nucleotide sequence ID" value="XM_025523993.1"/>
</dbReference>
<dbReference type="GeneID" id="37045909"/>
<dbReference type="InParanoid" id="A0A316YV91"/>
<organism evidence="2 3">
    <name type="scientific">Acaromyces ingoldii</name>
    <dbReference type="NCBI Taxonomy" id="215250"/>
    <lineage>
        <taxon>Eukaryota</taxon>
        <taxon>Fungi</taxon>
        <taxon>Dikarya</taxon>
        <taxon>Basidiomycota</taxon>
        <taxon>Ustilaginomycotina</taxon>
        <taxon>Exobasidiomycetes</taxon>
        <taxon>Exobasidiales</taxon>
        <taxon>Cryptobasidiaceae</taxon>
        <taxon>Acaromyces</taxon>
    </lineage>
</organism>
<accession>A0A316YV91</accession>
<reference evidence="2 3" key="1">
    <citation type="journal article" date="2018" name="Mol. Biol. Evol.">
        <title>Broad Genomic Sampling Reveals a Smut Pathogenic Ancestry of the Fungal Clade Ustilaginomycotina.</title>
        <authorList>
            <person name="Kijpornyongpan T."/>
            <person name="Mondo S.J."/>
            <person name="Barry K."/>
            <person name="Sandor L."/>
            <person name="Lee J."/>
            <person name="Lipzen A."/>
            <person name="Pangilinan J."/>
            <person name="LaButti K."/>
            <person name="Hainaut M."/>
            <person name="Henrissat B."/>
            <person name="Grigoriev I.V."/>
            <person name="Spatafora J.W."/>
            <person name="Aime M.C."/>
        </authorList>
    </citation>
    <scope>NUCLEOTIDE SEQUENCE [LARGE SCALE GENOMIC DNA]</scope>
    <source>
        <strain evidence="2 3">MCA 4198</strain>
    </source>
</reference>
<sequence length="157" mass="17707">MKLNIFAMALVIPCFMFNATAEDLKPIPVALDLKPKPAAVPSSQFRLYDDGITYINLKDTAQCYGLPIPDKNSNPLADFYIYTCPGYNGVTCWVNWGEDSKGQVTLTPYWDPRLDCRCVPTDGGLRRNRRTARALRKRCTPSCHVLGCLVYMKGKRH</sequence>
<protein>
    <submittedName>
        <fullName evidence="2">Uncharacterized protein</fullName>
    </submittedName>
</protein>